<reference evidence="1 2" key="1">
    <citation type="submission" date="2019-03" db="EMBL/GenBank/DDBJ databases">
        <title>Single cell metagenomics reveals metabolic interactions within the superorganism composed of flagellate Streblomastix strix and complex community of Bacteroidetes bacteria on its surface.</title>
        <authorList>
            <person name="Treitli S.C."/>
            <person name="Kolisko M."/>
            <person name="Husnik F."/>
            <person name="Keeling P."/>
            <person name="Hampl V."/>
        </authorList>
    </citation>
    <scope>NUCLEOTIDE SEQUENCE [LARGE SCALE GENOMIC DNA]</scope>
    <source>
        <strain evidence="1">ST1C</strain>
    </source>
</reference>
<organism evidence="1 2">
    <name type="scientific">Streblomastix strix</name>
    <dbReference type="NCBI Taxonomy" id="222440"/>
    <lineage>
        <taxon>Eukaryota</taxon>
        <taxon>Metamonada</taxon>
        <taxon>Preaxostyla</taxon>
        <taxon>Oxymonadida</taxon>
        <taxon>Streblomastigidae</taxon>
        <taxon>Streblomastix</taxon>
    </lineage>
</organism>
<evidence type="ECO:0000313" key="1">
    <source>
        <dbReference type="EMBL" id="KAA6375037.1"/>
    </source>
</evidence>
<accession>A0A5J4UXH6</accession>
<dbReference type="Proteomes" id="UP000324800">
    <property type="component" value="Unassembled WGS sequence"/>
</dbReference>
<dbReference type="EMBL" id="SNRW01011521">
    <property type="protein sequence ID" value="KAA6375037.1"/>
    <property type="molecule type" value="Genomic_DNA"/>
</dbReference>
<name>A0A5J4UXH6_9EUKA</name>
<dbReference type="AlphaFoldDB" id="A0A5J4UXH6"/>
<protein>
    <submittedName>
        <fullName evidence="1">Uncharacterized protein</fullName>
    </submittedName>
</protein>
<evidence type="ECO:0000313" key="2">
    <source>
        <dbReference type="Proteomes" id="UP000324800"/>
    </source>
</evidence>
<gene>
    <name evidence="1" type="ORF">EZS28_029436</name>
</gene>
<dbReference type="OrthoDB" id="428480at2759"/>
<proteinExistence type="predicted"/>
<comment type="caution">
    <text evidence="1">The sequence shown here is derived from an EMBL/GenBank/DDBJ whole genome shotgun (WGS) entry which is preliminary data.</text>
</comment>
<sequence length="83" mass="9638">MNTAIVNHRSLMSHNCFDYYKARQVDKPHAIEGWVYLENVFDFNSLKLVGLRKEKLSSDEEIIVKHIVGGQGNLWTDRFSKQA</sequence>